<dbReference type="EMBL" id="JAUDEA010000002">
    <property type="protein sequence ID" value="MDM8270571.1"/>
    <property type="molecule type" value="Genomic_DNA"/>
</dbReference>
<protein>
    <submittedName>
        <fullName evidence="2">Uncharacterized protein</fullName>
    </submittedName>
</protein>
<feature type="region of interest" description="Disordered" evidence="1">
    <location>
        <begin position="43"/>
        <end position="69"/>
    </location>
</feature>
<proteinExistence type="predicted"/>
<reference evidence="2 3" key="2">
    <citation type="submission" date="2023-06" db="EMBL/GenBank/DDBJ databases">
        <title>Identification and characterization of horizontal gene transfer across gut microbiota members of farm animals based on homology search.</title>
        <authorList>
            <person name="Schwarzerova J."/>
            <person name="Nykrynova M."/>
            <person name="Jureckova K."/>
            <person name="Cejkova D."/>
            <person name="Rychlik I."/>
        </authorList>
    </citation>
    <scope>NUCLEOTIDE SEQUENCE [LARGE SCALE GENOMIC DNA]</scope>
    <source>
        <strain evidence="2 3">153_Feed</strain>
    </source>
</reference>
<evidence type="ECO:0000313" key="2">
    <source>
        <dbReference type="EMBL" id="MDM8270571.1"/>
    </source>
</evidence>
<evidence type="ECO:0000256" key="1">
    <source>
        <dbReference type="SAM" id="MobiDB-lite"/>
    </source>
</evidence>
<name>A0ABT7V1T1_9ACTN</name>
<reference evidence="3" key="1">
    <citation type="submission" date="2023-06" db="EMBL/GenBank/DDBJ databases">
        <title>Identification and characterization of horizontal gene transfer across gut microbiota members of farm animals based on homology search.</title>
        <authorList>
            <person name="Zeman M."/>
            <person name="Kubasova T."/>
            <person name="Jahodarova E."/>
            <person name="Nykrynova M."/>
            <person name="Rychlik I."/>
        </authorList>
    </citation>
    <scope>NUCLEOTIDE SEQUENCE [LARGE SCALE GENOMIC DNA]</scope>
    <source>
        <strain evidence="3">153_Feed</strain>
    </source>
</reference>
<dbReference type="RefSeq" id="WP_289510667.1">
    <property type="nucleotide sequence ID" value="NZ_JAUDEA010000002.1"/>
</dbReference>
<evidence type="ECO:0000313" key="3">
    <source>
        <dbReference type="Proteomes" id="UP001529256"/>
    </source>
</evidence>
<gene>
    <name evidence="2" type="ORF">QUW25_02565</name>
</gene>
<keyword evidence="3" id="KW-1185">Reference proteome</keyword>
<comment type="caution">
    <text evidence="2">The sequence shown here is derived from an EMBL/GenBank/DDBJ whole genome shotgun (WGS) entry which is preliminary data.</text>
</comment>
<organism evidence="2 3">
    <name type="scientific">Thermophilibacter provencensis</name>
    <dbReference type="NCBI Taxonomy" id="1852386"/>
    <lineage>
        <taxon>Bacteria</taxon>
        <taxon>Bacillati</taxon>
        <taxon>Actinomycetota</taxon>
        <taxon>Coriobacteriia</taxon>
        <taxon>Coriobacteriales</taxon>
        <taxon>Atopobiaceae</taxon>
        <taxon>Thermophilibacter</taxon>
    </lineage>
</organism>
<dbReference type="Proteomes" id="UP001529256">
    <property type="component" value="Unassembled WGS sequence"/>
</dbReference>
<sequence>MAGDGRARRRHGEPDCMGLYEGGECELCLFRRECRLRAWEVEDARERATEASENGPESRESDRRGDETT</sequence>
<accession>A0ABT7V1T1</accession>